<reference evidence="2" key="1">
    <citation type="submission" date="2021-02" db="EMBL/GenBank/DDBJ databases">
        <authorList>
            <person name="Dougan E. K."/>
            <person name="Rhodes N."/>
            <person name="Thang M."/>
            <person name="Chan C."/>
        </authorList>
    </citation>
    <scope>NUCLEOTIDE SEQUENCE</scope>
</reference>
<name>A0A813LEH3_POLGL</name>
<protein>
    <submittedName>
        <fullName evidence="2">Uncharacterized protein</fullName>
    </submittedName>
</protein>
<dbReference type="AlphaFoldDB" id="A0A813LEH3"/>
<comment type="caution">
    <text evidence="2">The sequence shown here is derived from an EMBL/GenBank/DDBJ whole genome shotgun (WGS) entry which is preliminary data.</text>
</comment>
<evidence type="ECO:0000256" key="1">
    <source>
        <dbReference type="SAM" id="MobiDB-lite"/>
    </source>
</evidence>
<feature type="compositionally biased region" description="Basic residues" evidence="1">
    <location>
        <begin position="116"/>
        <end position="125"/>
    </location>
</feature>
<organism evidence="2 3">
    <name type="scientific">Polarella glacialis</name>
    <name type="common">Dinoflagellate</name>
    <dbReference type="NCBI Taxonomy" id="89957"/>
    <lineage>
        <taxon>Eukaryota</taxon>
        <taxon>Sar</taxon>
        <taxon>Alveolata</taxon>
        <taxon>Dinophyceae</taxon>
        <taxon>Suessiales</taxon>
        <taxon>Suessiaceae</taxon>
        <taxon>Polarella</taxon>
    </lineage>
</organism>
<dbReference type="Proteomes" id="UP000626109">
    <property type="component" value="Unassembled WGS sequence"/>
</dbReference>
<sequence length="125" mass="13727">MCAEADWRDCHRQVISQKLLHDFSVPTVHLLRDGKSELHPRLHMLPDCYGLKQEVFTLHPSQAAASLSAEATMPGASMDSSSHRNLHAGATSAEDECCAAPSDPGVLDVQTDTASRPRRWGKRHS</sequence>
<accession>A0A813LEH3</accession>
<evidence type="ECO:0000313" key="3">
    <source>
        <dbReference type="Proteomes" id="UP000626109"/>
    </source>
</evidence>
<gene>
    <name evidence="2" type="ORF">PGLA2088_LOCUS45292</name>
</gene>
<feature type="region of interest" description="Disordered" evidence="1">
    <location>
        <begin position="71"/>
        <end position="125"/>
    </location>
</feature>
<dbReference type="EMBL" id="CAJNNW010035640">
    <property type="protein sequence ID" value="CAE8729007.1"/>
    <property type="molecule type" value="Genomic_DNA"/>
</dbReference>
<evidence type="ECO:0000313" key="2">
    <source>
        <dbReference type="EMBL" id="CAE8729007.1"/>
    </source>
</evidence>
<proteinExistence type="predicted"/>